<feature type="compositionally biased region" description="Low complexity" evidence="1">
    <location>
        <begin position="11"/>
        <end position="24"/>
    </location>
</feature>
<name>A0A1J6HXZ2_NICAT</name>
<reference evidence="2" key="1">
    <citation type="submission" date="2016-11" db="EMBL/GenBank/DDBJ databases">
        <title>The genome of Nicotiana attenuata.</title>
        <authorList>
            <person name="Xu S."/>
            <person name="Brockmoeller T."/>
            <person name="Gaquerel E."/>
            <person name="Navarro A."/>
            <person name="Kuhl H."/>
            <person name="Gase K."/>
            <person name="Ling Z."/>
            <person name="Zhou W."/>
            <person name="Kreitzer C."/>
            <person name="Stanke M."/>
            <person name="Tang H."/>
            <person name="Lyons E."/>
            <person name="Pandey P."/>
            <person name="Pandey S.P."/>
            <person name="Timmermann B."/>
            <person name="Baldwin I.T."/>
        </authorList>
    </citation>
    <scope>NUCLEOTIDE SEQUENCE [LARGE SCALE GENOMIC DNA]</scope>
    <source>
        <strain evidence="2">UT</strain>
    </source>
</reference>
<comment type="caution">
    <text evidence="2">The sequence shown here is derived from an EMBL/GenBank/DDBJ whole genome shotgun (WGS) entry which is preliminary data.</text>
</comment>
<proteinExistence type="predicted"/>
<evidence type="ECO:0000256" key="1">
    <source>
        <dbReference type="SAM" id="MobiDB-lite"/>
    </source>
</evidence>
<gene>
    <name evidence="2" type="ORF">A4A49_05447</name>
</gene>
<feature type="region of interest" description="Disordered" evidence="1">
    <location>
        <begin position="1"/>
        <end position="29"/>
    </location>
</feature>
<keyword evidence="3" id="KW-1185">Reference proteome</keyword>
<accession>A0A1J6HXZ2</accession>
<dbReference type="EMBL" id="MJEQ01037192">
    <property type="protein sequence ID" value="OIS97709.1"/>
    <property type="molecule type" value="Genomic_DNA"/>
</dbReference>
<protein>
    <submittedName>
        <fullName evidence="2">Uncharacterized protein</fullName>
    </submittedName>
</protein>
<evidence type="ECO:0000313" key="2">
    <source>
        <dbReference type="EMBL" id="OIS97709.1"/>
    </source>
</evidence>
<dbReference type="AlphaFoldDB" id="A0A1J6HXZ2"/>
<dbReference type="Proteomes" id="UP000187609">
    <property type="component" value="Unassembled WGS sequence"/>
</dbReference>
<organism evidence="2 3">
    <name type="scientific">Nicotiana attenuata</name>
    <name type="common">Coyote tobacco</name>
    <dbReference type="NCBI Taxonomy" id="49451"/>
    <lineage>
        <taxon>Eukaryota</taxon>
        <taxon>Viridiplantae</taxon>
        <taxon>Streptophyta</taxon>
        <taxon>Embryophyta</taxon>
        <taxon>Tracheophyta</taxon>
        <taxon>Spermatophyta</taxon>
        <taxon>Magnoliopsida</taxon>
        <taxon>eudicotyledons</taxon>
        <taxon>Gunneridae</taxon>
        <taxon>Pentapetalae</taxon>
        <taxon>asterids</taxon>
        <taxon>lamiids</taxon>
        <taxon>Solanales</taxon>
        <taxon>Solanaceae</taxon>
        <taxon>Nicotianoideae</taxon>
        <taxon>Nicotianeae</taxon>
        <taxon>Nicotiana</taxon>
    </lineage>
</organism>
<dbReference type="Gramene" id="OIS97709">
    <property type="protein sequence ID" value="OIS97709"/>
    <property type="gene ID" value="A4A49_05447"/>
</dbReference>
<evidence type="ECO:0000313" key="3">
    <source>
        <dbReference type="Proteomes" id="UP000187609"/>
    </source>
</evidence>
<sequence length="197" mass="22318">MPPRKDTENGKATSIAPSKAKATSAPPPKKRKWVKLLPVKVEDCEQLQLLQPPVHNLRAKGNLESKAYPPHVKDWYKRCRPKHVHPEAAIHECRLQAKYQAIWRGINELGLSYVFQNSGDINVNLVREFYVGFDSEDPEQLVPIRGRLIDFLASAICNFLGAPDVPWEPLDHFIVHPTYQADKNFLWCQLYGGLGAG</sequence>